<dbReference type="STRING" id="1388766.A0A017SA82"/>
<dbReference type="GO" id="GO:0006099">
    <property type="term" value="P:tricarboxylic acid cycle"/>
    <property type="evidence" value="ECO:0007669"/>
    <property type="project" value="UniProtKB-KW"/>
</dbReference>
<dbReference type="OrthoDB" id="4508455at2759"/>
<dbReference type="InterPro" id="IPR015955">
    <property type="entry name" value="Lactate_DH/Glyco_Ohase_4_C"/>
</dbReference>
<dbReference type="SUPFAM" id="SSF51735">
    <property type="entry name" value="NAD(P)-binding Rossmann-fold domains"/>
    <property type="match status" value="1"/>
</dbReference>
<dbReference type="Proteomes" id="UP000019804">
    <property type="component" value="Unassembled WGS sequence"/>
</dbReference>
<keyword evidence="4" id="KW-0520">NAD</keyword>
<dbReference type="AlphaFoldDB" id="A0A017SA82"/>
<keyword evidence="2" id="KW-0816">Tricarboxylic acid cycle</keyword>
<evidence type="ECO:0000256" key="3">
    <source>
        <dbReference type="ARBA" id="ARBA00023002"/>
    </source>
</evidence>
<name>A0A017SA82_ASPRC</name>
<evidence type="ECO:0000313" key="7">
    <source>
        <dbReference type="Proteomes" id="UP000019804"/>
    </source>
</evidence>
<gene>
    <name evidence="6" type="ORF">EURHEDRAFT_516239</name>
</gene>
<feature type="domain" description="Lactate/malate dehydrogenase N-terminal" evidence="5">
    <location>
        <begin position="3"/>
        <end position="130"/>
    </location>
</feature>
<dbReference type="EC" id="1.1.1.37" evidence="1"/>
<evidence type="ECO:0000256" key="2">
    <source>
        <dbReference type="ARBA" id="ARBA00022532"/>
    </source>
</evidence>
<dbReference type="PANTHER" id="PTHR11540:SF16">
    <property type="entry name" value="MALATE DEHYDROGENASE, MITOCHONDRIAL"/>
    <property type="match status" value="1"/>
</dbReference>
<evidence type="ECO:0000313" key="6">
    <source>
        <dbReference type="EMBL" id="EYE93963.1"/>
    </source>
</evidence>
<dbReference type="SUPFAM" id="SSF56327">
    <property type="entry name" value="LDH C-terminal domain-like"/>
    <property type="match status" value="1"/>
</dbReference>
<dbReference type="GO" id="GO:0005829">
    <property type="term" value="C:cytosol"/>
    <property type="evidence" value="ECO:0007669"/>
    <property type="project" value="TreeGrafter"/>
</dbReference>
<dbReference type="Gene3D" id="3.40.50.720">
    <property type="entry name" value="NAD(P)-binding Rossmann-like Domain"/>
    <property type="match status" value="1"/>
</dbReference>
<dbReference type="GO" id="GO:0030060">
    <property type="term" value="F:L-malate dehydrogenase (NAD+) activity"/>
    <property type="evidence" value="ECO:0007669"/>
    <property type="project" value="UniProtKB-EC"/>
</dbReference>
<keyword evidence="7" id="KW-1185">Reference proteome</keyword>
<dbReference type="HOGENOM" id="CLU_047181_1_0_1"/>
<keyword evidence="3" id="KW-0560">Oxidoreductase</keyword>
<dbReference type="InterPro" id="IPR036291">
    <property type="entry name" value="NAD(P)-bd_dom_sf"/>
</dbReference>
<evidence type="ECO:0000259" key="5">
    <source>
        <dbReference type="Pfam" id="PF00056"/>
    </source>
</evidence>
<reference evidence="7" key="1">
    <citation type="journal article" date="2014" name="Nat. Commun.">
        <title>Genomic adaptations of the halophilic Dead Sea filamentous fungus Eurotium rubrum.</title>
        <authorList>
            <person name="Kis-Papo T."/>
            <person name="Weig A.R."/>
            <person name="Riley R."/>
            <person name="Persoh D."/>
            <person name="Salamov A."/>
            <person name="Sun H."/>
            <person name="Lipzen A."/>
            <person name="Wasser S.P."/>
            <person name="Rambold G."/>
            <person name="Grigoriev I.V."/>
            <person name="Nevo E."/>
        </authorList>
    </citation>
    <scope>NUCLEOTIDE SEQUENCE [LARGE SCALE GENOMIC DNA]</scope>
    <source>
        <strain evidence="7">CBS 135680</strain>
    </source>
</reference>
<accession>A0A017SA82</accession>
<dbReference type="RefSeq" id="XP_040637651.1">
    <property type="nucleotide sequence ID" value="XM_040786455.1"/>
</dbReference>
<evidence type="ECO:0000256" key="4">
    <source>
        <dbReference type="ARBA" id="ARBA00023027"/>
    </source>
</evidence>
<dbReference type="EMBL" id="KK088428">
    <property type="protein sequence ID" value="EYE93963.1"/>
    <property type="molecule type" value="Genomic_DNA"/>
</dbReference>
<dbReference type="PANTHER" id="PTHR11540">
    <property type="entry name" value="MALATE AND LACTATE DEHYDROGENASE"/>
    <property type="match status" value="1"/>
</dbReference>
<proteinExistence type="predicted"/>
<organism evidence="6 7">
    <name type="scientific">Aspergillus ruber (strain CBS 135680)</name>
    <dbReference type="NCBI Taxonomy" id="1388766"/>
    <lineage>
        <taxon>Eukaryota</taxon>
        <taxon>Fungi</taxon>
        <taxon>Dikarya</taxon>
        <taxon>Ascomycota</taxon>
        <taxon>Pezizomycotina</taxon>
        <taxon>Eurotiomycetes</taxon>
        <taxon>Eurotiomycetidae</taxon>
        <taxon>Eurotiales</taxon>
        <taxon>Aspergillaceae</taxon>
        <taxon>Aspergillus</taxon>
        <taxon>Aspergillus subgen. Aspergillus</taxon>
    </lineage>
</organism>
<dbReference type="Pfam" id="PF00056">
    <property type="entry name" value="Ldh_1_N"/>
    <property type="match status" value="1"/>
</dbReference>
<evidence type="ECO:0000256" key="1">
    <source>
        <dbReference type="ARBA" id="ARBA00012995"/>
    </source>
</evidence>
<protein>
    <recommendedName>
        <fullName evidence="1">malate dehydrogenase</fullName>
        <ecNumber evidence="1">1.1.1.37</ecNumber>
    </recommendedName>
</protein>
<dbReference type="Gene3D" id="3.90.110.10">
    <property type="entry name" value="Lactate dehydrogenase/glycoside hydrolase, family 4, C-terminal"/>
    <property type="match status" value="1"/>
</dbReference>
<dbReference type="GeneID" id="63701579"/>
<dbReference type="InterPro" id="IPR001236">
    <property type="entry name" value="Lactate/malate_DH_N"/>
</dbReference>
<sequence>MSRIALLGAARQIGTPLSLLCKHDLFDEISLYNLVHVPGIATVLNHVDTRAKVTGYLAAEDGLQKALTDADINVVTAGIARKPDMTRDHHPLHLHTIATTCPTAIFCVVTKPVNLFLPVAAETLEKAGVSGPRAFEVPVVGGHSGATILPLYNQAGPSVELDGEVLFIAHIYLPAIPGGKQISAELGIGYFAVSIVLGGASTTKTLPIREISEREKELLEVAVRELKGNIETGLAFAGALRSSVKSLLINRSIIYKDVSPNA</sequence>